<protein>
    <recommendedName>
        <fullName evidence="3">SLH domain-containing protein</fullName>
    </recommendedName>
</protein>
<evidence type="ECO:0000313" key="5">
    <source>
        <dbReference type="Proteomes" id="UP001144256"/>
    </source>
</evidence>
<dbReference type="Proteomes" id="UP001144256">
    <property type="component" value="Unassembled WGS sequence"/>
</dbReference>
<keyword evidence="2" id="KW-0677">Repeat</keyword>
<dbReference type="InterPro" id="IPR001119">
    <property type="entry name" value="SLH_dom"/>
</dbReference>
<keyword evidence="5" id="KW-1185">Reference proteome</keyword>
<dbReference type="RefSeq" id="WP_281813247.1">
    <property type="nucleotide sequence ID" value="NZ_BRLB01000001.1"/>
</dbReference>
<proteinExistence type="predicted"/>
<name>A0A9W5Y9P7_9FIRM</name>
<comment type="caution">
    <text evidence="4">The sequence shown here is derived from an EMBL/GenBank/DDBJ whole genome shotgun (WGS) entry which is preliminary data.</text>
</comment>
<organism evidence="4 5">
    <name type="scientific">Vallitalea longa</name>
    <dbReference type="NCBI Taxonomy" id="2936439"/>
    <lineage>
        <taxon>Bacteria</taxon>
        <taxon>Bacillati</taxon>
        <taxon>Bacillota</taxon>
        <taxon>Clostridia</taxon>
        <taxon>Lachnospirales</taxon>
        <taxon>Vallitaleaceae</taxon>
        <taxon>Vallitalea</taxon>
    </lineage>
</organism>
<gene>
    <name evidence="4" type="ORF">SH1V18_11660</name>
</gene>
<dbReference type="Pfam" id="PF00395">
    <property type="entry name" value="SLH"/>
    <property type="match status" value="1"/>
</dbReference>
<keyword evidence="1" id="KW-0732">Signal</keyword>
<dbReference type="InterPro" id="IPR014755">
    <property type="entry name" value="Cu-Rt/internalin_Ig-like"/>
</dbReference>
<reference evidence="4" key="1">
    <citation type="submission" date="2022-06" db="EMBL/GenBank/DDBJ databases">
        <title>Vallitalea longa sp. nov., an anaerobic bacterium isolated from marine sediment.</title>
        <authorList>
            <person name="Hirano S."/>
            <person name="Terahara T."/>
            <person name="Mori K."/>
            <person name="Hamada M."/>
            <person name="Matsumoto R."/>
            <person name="Kobayashi T."/>
        </authorList>
    </citation>
    <scope>NUCLEOTIDE SEQUENCE</scope>
    <source>
        <strain evidence="4">SH18-1</strain>
    </source>
</reference>
<feature type="domain" description="SLH" evidence="3">
    <location>
        <begin position="85"/>
        <end position="148"/>
    </location>
</feature>
<evidence type="ECO:0000256" key="1">
    <source>
        <dbReference type="ARBA" id="ARBA00022729"/>
    </source>
</evidence>
<evidence type="ECO:0000313" key="4">
    <source>
        <dbReference type="EMBL" id="GKX28686.1"/>
    </source>
</evidence>
<sequence length="740" mass="85169">MRKKIYKTTISILLMIIFVIPNVTLAVDDETNQDFGDALYTLKILRGDGKDYNLSGQLKRSEAAAFLIRLLGVEKKVVEDKERYIIDNFTDVDGDQWYSYYVGYAYTAKLIDGYDDNTFRPDDYVSEKEFVKMVLSALNYRQGIDYEWDNIYQFANSIGLLDKTYKYKKEDNNNYLREDTINLMYQSLNIKINNLDKNITEKLIDREYITIYQALEAGVLVDEVKTAIESAKGINANTIKVTLSEEINELSKDNIKIYEEEEDKSEKLNVKFVETNKNVITITTEKQTGTQYTLELIDVEDLNGFVTESVKSDFKGYVEKVVKSDYFKISRVKAISKNVINVYFTQPITESATLPIYYSLKQGKKTLTEGDFKDLAVSRLTDVNNGISIFLKDDSLQEGLEYTLAISGKLTSYYTVNLNDGSGDKMTFMGTESANQQLHISNVETVNNDCIIVTFNKDIDEITATDEYNYKLKDKDGNYTMDSALRAVLVGSGQDRLRKVKLKYVNIEMKNEYILTVDGVKDSFKQMKIKEEKYPIYRIKDNEFDIKVQHVLPENGNIVNVYFSGDISTDIYNADFYIDGIDVVEKRYSADESNKVVLFVDSEMPLQNNVSYTLRIMNICDEFGEPYDKTLEKSFKGSAREFGSISMSECKFIGEDTVYVRFNKYVSSNSNFESQFRLIDKNSDKEIEASNVTYISDNEVVVDFSSTSKNKSYKLVIDYIEDYSEQFSNSDLRRTVERNR</sequence>
<dbReference type="EMBL" id="BRLB01000001">
    <property type="protein sequence ID" value="GKX28686.1"/>
    <property type="molecule type" value="Genomic_DNA"/>
</dbReference>
<dbReference type="PROSITE" id="PS51272">
    <property type="entry name" value="SLH"/>
    <property type="match status" value="1"/>
</dbReference>
<dbReference type="AlphaFoldDB" id="A0A9W5Y9P7"/>
<accession>A0A9W5Y9P7</accession>
<evidence type="ECO:0000259" key="3">
    <source>
        <dbReference type="PROSITE" id="PS51272"/>
    </source>
</evidence>
<dbReference type="Gene3D" id="2.60.40.1220">
    <property type="match status" value="3"/>
</dbReference>
<evidence type="ECO:0000256" key="2">
    <source>
        <dbReference type="ARBA" id="ARBA00022737"/>
    </source>
</evidence>